<evidence type="ECO:0000313" key="6">
    <source>
        <dbReference type="EMBL" id="TLC99754.1"/>
    </source>
</evidence>
<evidence type="ECO:0000256" key="3">
    <source>
        <dbReference type="ARBA" id="ARBA00023012"/>
    </source>
</evidence>
<dbReference type="InterPro" id="IPR050640">
    <property type="entry name" value="Bact_2-comp_sensor_kinase"/>
</dbReference>
<dbReference type="Gene3D" id="3.30.450.20">
    <property type="entry name" value="PAS domain"/>
    <property type="match status" value="1"/>
</dbReference>
<dbReference type="InterPro" id="IPR036890">
    <property type="entry name" value="HATPase_C_sf"/>
</dbReference>
<dbReference type="Gene3D" id="6.10.340.10">
    <property type="match status" value="1"/>
</dbReference>
<evidence type="ECO:0000256" key="4">
    <source>
        <dbReference type="SAM" id="Phobius"/>
    </source>
</evidence>
<dbReference type="SMART" id="SM00387">
    <property type="entry name" value="HATPase_c"/>
    <property type="match status" value="1"/>
</dbReference>
<evidence type="ECO:0000259" key="5">
    <source>
        <dbReference type="SMART" id="SM00387"/>
    </source>
</evidence>
<dbReference type="InterPro" id="IPR004358">
    <property type="entry name" value="Sig_transdc_His_kin-like_C"/>
</dbReference>
<keyword evidence="4" id="KW-0812">Transmembrane</keyword>
<keyword evidence="6" id="KW-0808">Transferase</keyword>
<dbReference type="InterPro" id="IPR003594">
    <property type="entry name" value="HATPase_dom"/>
</dbReference>
<reference evidence="6 7" key="1">
    <citation type="journal article" date="2019" name="Anaerobe">
        <title>Detection of Robinsoniella peoriensis in multiple bone samples of a trauma patient.</title>
        <authorList>
            <person name="Schrottner P."/>
            <person name="Hartwich K."/>
            <person name="Bunk B."/>
            <person name="Schober I."/>
            <person name="Helbig S."/>
            <person name="Rudolph W.W."/>
            <person name="Gunzer F."/>
        </authorList>
    </citation>
    <scope>NUCLEOTIDE SEQUENCE [LARGE SCALE GENOMIC DNA]</scope>
    <source>
        <strain evidence="6 7">DSM 106044</strain>
    </source>
</reference>
<evidence type="ECO:0000256" key="2">
    <source>
        <dbReference type="ARBA" id="ARBA00012438"/>
    </source>
</evidence>
<dbReference type="CDD" id="cd18773">
    <property type="entry name" value="PDC1_HK_sensor"/>
    <property type="match status" value="1"/>
</dbReference>
<comment type="caution">
    <text evidence="6">The sequence shown here is derived from an EMBL/GenBank/DDBJ whole genome shotgun (WGS) entry which is preliminary data.</text>
</comment>
<dbReference type="AlphaFoldDB" id="A0A4U8Q4K4"/>
<organism evidence="6 7">
    <name type="scientific">Robinsoniella peoriensis</name>
    <dbReference type="NCBI Taxonomy" id="180332"/>
    <lineage>
        <taxon>Bacteria</taxon>
        <taxon>Bacillati</taxon>
        <taxon>Bacillota</taxon>
        <taxon>Clostridia</taxon>
        <taxon>Lachnospirales</taxon>
        <taxon>Lachnospiraceae</taxon>
        <taxon>Robinsoniella</taxon>
    </lineage>
</organism>
<dbReference type="PANTHER" id="PTHR34220">
    <property type="entry name" value="SENSOR HISTIDINE KINASE YPDA"/>
    <property type="match status" value="1"/>
</dbReference>
<dbReference type="EMBL" id="QGQD01000066">
    <property type="protein sequence ID" value="TLC99754.1"/>
    <property type="molecule type" value="Genomic_DNA"/>
</dbReference>
<dbReference type="GO" id="GO:0016020">
    <property type="term" value="C:membrane"/>
    <property type="evidence" value="ECO:0007669"/>
    <property type="project" value="InterPro"/>
</dbReference>
<dbReference type="Gene3D" id="3.30.565.10">
    <property type="entry name" value="Histidine kinase-like ATPase, C-terminal domain"/>
    <property type="match status" value="1"/>
</dbReference>
<feature type="domain" description="Histidine kinase/HSP90-like ATPase" evidence="5">
    <location>
        <begin position="458"/>
        <end position="574"/>
    </location>
</feature>
<dbReference type="GO" id="GO:0000155">
    <property type="term" value="F:phosphorelay sensor kinase activity"/>
    <property type="evidence" value="ECO:0007669"/>
    <property type="project" value="InterPro"/>
</dbReference>
<evidence type="ECO:0000313" key="7">
    <source>
        <dbReference type="Proteomes" id="UP000306509"/>
    </source>
</evidence>
<dbReference type="STRING" id="180332.GCA_000797495_02751"/>
<proteinExistence type="predicted"/>
<dbReference type="PRINTS" id="PR00344">
    <property type="entry name" value="BCTRLSENSOR"/>
</dbReference>
<dbReference type="CDD" id="cd06225">
    <property type="entry name" value="HAMP"/>
    <property type="match status" value="1"/>
</dbReference>
<keyword evidence="4" id="KW-1133">Transmembrane helix</keyword>
<keyword evidence="6" id="KW-0418">Kinase</keyword>
<dbReference type="InterPro" id="IPR010559">
    <property type="entry name" value="Sig_transdc_His_kin_internal"/>
</dbReference>
<keyword evidence="7" id="KW-1185">Reference proteome</keyword>
<protein>
    <recommendedName>
        <fullName evidence="2">histidine kinase</fullName>
        <ecNumber evidence="2">2.7.13.3</ecNumber>
    </recommendedName>
</protein>
<sequence>MKLQKKFFLIFLLISIIPIFIFSIYTYTRYTNLIEKQVTQSAENLMDVASFQANYTLSNLEHIVEAMYLPKEDHVSMVDNLKKYAGRTQPTDYDIYLSNEKLNSTCQDFIYFSPYINGIFLFTPSGNILGYGYGNGINISHDYDPTLDSWYQESRALEGSTYIYGPDSKDFFESSSPSISFCTALYDVHTRDFLGILMIDCKPEVFDLATVNTMPETASLTVMQKDSPLYITQSPGLSDFGTEDSLLLEKDLNLVDLTLHASINRDLLYNEFSITQITLIFLTVTCILAFLIISILLSKSLTKPITYLSSQMARSDGKYDVSDSPYFGNRNEIGTLYNSFQEMLDERNRYIKNELENKLILLDSQMKSLESQINAHFLYNTLEAINSIAAINKVPRICTMTMALGSMFRYSIKTKSELVPVREELEHVKNYVAIQQIRFDYGFTYEVHIPDALREVKVLKLILQPLVENALYHGLNYCRAGNLITVEARREKNRLFLCVTDNGRGMTEDALTVLQNQLAEKPEFKELGRRHGQSIGVKNIHTRISLYYGEYYGLQIFSKIGQGTMVQITLPVMDG</sequence>
<keyword evidence="3" id="KW-0902">Two-component regulatory system</keyword>
<accession>A0A4U8Q4K4</accession>
<dbReference type="Pfam" id="PF06580">
    <property type="entry name" value="His_kinase"/>
    <property type="match status" value="1"/>
</dbReference>
<dbReference type="RefSeq" id="WP_138003088.1">
    <property type="nucleotide sequence ID" value="NZ_QGQD01000066.1"/>
</dbReference>
<dbReference type="PANTHER" id="PTHR34220:SF7">
    <property type="entry name" value="SENSOR HISTIDINE KINASE YPDA"/>
    <property type="match status" value="1"/>
</dbReference>
<dbReference type="EC" id="2.7.13.3" evidence="2"/>
<feature type="transmembrane region" description="Helical" evidence="4">
    <location>
        <begin position="277"/>
        <end position="297"/>
    </location>
</feature>
<comment type="catalytic activity">
    <reaction evidence="1">
        <text>ATP + protein L-histidine = ADP + protein N-phospho-L-histidine.</text>
        <dbReference type="EC" id="2.7.13.3"/>
    </reaction>
</comment>
<name>A0A4U8Q4K4_9FIRM</name>
<evidence type="ECO:0000256" key="1">
    <source>
        <dbReference type="ARBA" id="ARBA00000085"/>
    </source>
</evidence>
<dbReference type="Proteomes" id="UP000306509">
    <property type="component" value="Unassembled WGS sequence"/>
</dbReference>
<dbReference type="SUPFAM" id="SSF55874">
    <property type="entry name" value="ATPase domain of HSP90 chaperone/DNA topoisomerase II/histidine kinase"/>
    <property type="match status" value="1"/>
</dbReference>
<keyword evidence="4" id="KW-0472">Membrane</keyword>
<feature type="transmembrane region" description="Helical" evidence="4">
    <location>
        <begin position="7"/>
        <end position="27"/>
    </location>
</feature>
<dbReference type="Pfam" id="PF02518">
    <property type="entry name" value="HATPase_c"/>
    <property type="match status" value="1"/>
</dbReference>
<gene>
    <name evidence="6" type="ORF">DSM106044_03395</name>
</gene>